<organism evidence="1 2">
    <name type="scientific">Dermacentor silvarum</name>
    <name type="common">Tick</name>
    <dbReference type="NCBI Taxonomy" id="543639"/>
    <lineage>
        <taxon>Eukaryota</taxon>
        <taxon>Metazoa</taxon>
        <taxon>Ecdysozoa</taxon>
        <taxon>Arthropoda</taxon>
        <taxon>Chelicerata</taxon>
        <taxon>Arachnida</taxon>
        <taxon>Acari</taxon>
        <taxon>Parasitiformes</taxon>
        <taxon>Ixodida</taxon>
        <taxon>Ixodoidea</taxon>
        <taxon>Ixodidae</taxon>
        <taxon>Rhipicephalinae</taxon>
        <taxon>Dermacentor</taxon>
    </lineage>
</organism>
<evidence type="ECO:0000313" key="1">
    <source>
        <dbReference type="EMBL" id="KAH7954985.1"/>
    </source>
</evidence>
<dbReference type="Proteomes" id="UP000821865">
    <property type="component" value="Chromosome 4"/>
</dbReference>
<evidence type="ECO:0000313" key="2">
    <source>
        <dbReference type="Proteomes" id="UP000821865"/>
    </source>
</evidence>
<sequence length="116" mass="11816">MPATVDAAQLSGPRQVSPPNPLPKTLSNEFGSLFALGLGLAKAAPEAFQVAAASLPAPVATRAALDPVDTPEPQAGAPLPADVADRATLNLGPPEPQPGPAPVRVQPPRTRQPPKR</sequence>
<keyword evidence="2" id="KW-1185">Reference proteome</keyword>
<protein>
    <submittedName>
        <fullName evidence="1">Uncharacterized protein</fullName>
    </submittedName>
</protein>
<dbReference type="EMBL" id="CM023473">
    <property type="protein sequence ID" value="KAH7954985.1"/>
    <property type="molecule type" value="Genomic_DNA"/>
</dbReference>
<proteinExistence type="predicted"/>
<name>A0ACB8D0K0_DERSI</name>
<comment type="caution">
    <text evidence="1">The sequence shown here is derived from an EMBL/GenBank/DDBJ whole genome shotgun (WGS) entry which is preliminary data.</text>
</comment>
<reference evidence="1" key="1">
    <citation type="submission" date="2020-05" db="EMBL/GenBank/DDBJ databases">
        <title>Large-scale comparative analyses of tick genomes elucidate their genetic diversity and vector capacities.</title>
        <authorList>
            <person name="Jia N."/>
            <person name="Wang J."/>
            <person name="Shi W."/>
            <person name="Du L."/>
            <person name="Sun Y."/>
            <person name="Zhan W."/>
            <person name="Jiang J."/>
            <person name="Wang Q."/>
            <person name="Zhang B."/>
            <person name="Ji P."/>
            <person name="Sakyi L.B."/>
            <person name="Cui X."/>
            <person name="Yuan T."/>
            <person name="Jiang B."/>
            <person name="Yang W."/>
            <person name="Lam T.T.-Y."/>
            <person name="Chang Q."/>
            <person name="Ding S."/>
            <person name="Wang X."/>
            <person name="Zhu J."/>
            <person name="Ruan X."/>
            <person name="Zhao L."/>
            <person name="Wei J."/>
            <person name="Que T."/>
            <person name="Du C."/>
            <person name="Cheng J."/>
            <person name="Dai P."/>
            <person name="Han X."/>
            <person name="Huang E."/>
            <person name="Gao Y."/>
            <person name="Liu J."/>
            <person name="Shao H."/>
            <person name="Ye R."/>
            <person name="Li L."/>
            <person name="Wei W."/>
            <person name="Wang X."/>
            <person name="Wang C."/>
            <person name="Yang T."/>
            <person name="Huo Q."/>
            <person name="Li W."/>
            <person name="Guo W."/>
            <person name="Chen H."/>
            <person name="Zhou L."/>
            <person name="Ni X."/>
            <person name="Tian J."/>
            <person name="Zhou Y."/>
            <person name="Sheng Y."/>
            <person name="Liu T."/>
            <person name="Pan Y."/>
            <person name="Xia L."/>
            <person name="Li J."/>
            <person name="Zhao F."/>
            <person name="Cao W."/>
        </authorList>
    </citation>
    <scope>NUCLEOTIDE SEQUENCE</scope>
    <source>
        <strain evidence="1">Dsil-2018</strain>
    </source>
</reference>
<accession>A0ACB8D0K0</accession>
<gene>
    <name evidence="1" type="ORF">HPB49_023642</name>
</gene>